<feature type="transmembrane region" description="Helical" evidence="5">
    <location>
        <begin position="63"/>
        <end position="81"/>
    </location>
</feature>
<protein>
    <submittedName>
        <fullName evidence="7">MFS transporter</fullName>
    </submittedName>
</protein>
<dbReference type="Proteomes" id="UP000037442">
    <property type="component" value="Unassembled WGS sequence"/>
</dbReference>
<comment type="subcellular location">
    <subcellularLocation>
        <location evidence="1">Membrane</location>
        <topology evidence="1">Multi-pass membrane protein</topology>
    </subcellularLocation>
</comment>
<keyword evidence="3 5" id="KW-1133">Transmembrane helix</keyword>
<feature type="transmembrane region" description="Helical" evidence="5">
    <location>
        <begin position="152"/>
        <end position="176"/>
    </location>
</feature>
<accession>A0A0L7N235</accession>
<dbReference type="PATRIC" id="fig|285.49.peg.4949"/>
<evidence type="ECO:0000256" key="2">
    <source>
        <dbReference type="ARBA" id="ARBA00022692"/>
    </source>
</evidence>
<feature type="transmembrane region" description="Helical" evidence="5">
    <location>
        <begin position="93"/>
        <end position="113"/>
    </location>
</feature>
<feature type="transmembrane region" description="Helical" evidence="5">
    <location>
        <begin position="452"/>
        <end position="472"/>
    </location>
</feature>
<dbReference type="AlphaFoldDB" id="A0A0L7N235"/>
<dbReference type="SUPFAM" id="SSF103473">
    <property type="entry name" value="MFS general substrate transporter"/>
    <property type="match status" value="1"/>
</dbReference>
<organism evidence="7 8">
    <name type="scientific">Comamonas testosteroni</name>
    <name type="common">Pseudomonas testosteroni</name>
    <dbReference type="NCBI Taxonomy" id="285"/>
    <lineage>
        <taxon>Bacteria</taxon>
        <taxon>Pseudomonadati</taxon>
        <taxon>Pseudomonadota</taxon>
        <taxon>Betaproteobacteria</taxon>
        <taxon>Burkholderiales</taxon>
        <taxon>Comamonadaceae</taxon>
        <taxon>Comamonas</taxon>
    </lineage>
</organism>
<dbReference type="Gene3D" id="1.20.1720.10">
    <property type="entry name" value="Multidrug resistance protein D"/>
    <property type="match status" value="1"/>
</dbReference>
<feature type="transmembrane region" description="Helical" evidence="5">
    <location>
        <begin position="31"/>
        <end position="51"/>
    </location>
</feature>
<evidence type="ECO:0000313" key="8">
    <source>
        <dbReference type="Proteomes" id="UP000037442"/>
    </source>
</evidence>
<feature type="transmembrane region" description="Helical" evidence="5">
    <location>
        <begin position="376"/>
        <end position="398"/>
    </location>
</feature>
<evidence type="ECO:0000256" key="5">
    <source>
        <dbReference type="SAM" id="Phobius"/>
    </source>
</evidence>
<dbReference type="PANTHER" id="PTHR23501">
    <property type="entry name" value="MAJOR FACILITATOR SUPERFAMILY"/>
    <property type="match status" value="1"/>
</dbReference>
<evidence type="ECO:0000256" key="4">
    <source>
        <dbReference type="ARBA" id="ARBA00023136"/>
    </source>
</evidence>
<dbReference type="GO" id="GO:0005886">
    <property type="term" value="C:plasma membrane"/>
    <property type="evidence" value="ECO:0007669"/>
    <property type="project" value="TreeGrafter"/>
</dbReference>
<sequence length="479" mass="49675">MMFKRMKMHSISGKDASWGELLQGRNGLRSIALAGGVALHAINIYVVTTILPTIIQEIGGLEYYAWNTTLFVVASIVGSAVSAKFIDALGPRLAYLSALAIFSLGAACCALAPSMPVLLLGRAVQGLGGGVLFALSYALIRVVFEAHLWPRAMALVSGMWGVTTLCGPAVGGVFAQSGQWRLAFWVLLPIALLLAAIVASQVQRRVSVAGASSSLPWLSITLLVLSVLAISSASLSESLVWNMAGIAAGVVLVFVIAKRDRQGSVKLLPSGAWSLSAPLGVVYAMMVLLVIGLTTEIFVPYFLQVIHQMTPLAAGYMTAMMAGGWTLASLYSAGRGEGRSAYRFIRLGPPIVLAALLSLAFTLPSVTWGSSMAGRVMYGVALAAVGFGIGLSWPHLLTRVFSVAAPGEETLASSSITTVQLYATALAAAIAGVVANLAGLTDPGGVDGAKSAALVLFASFAAAPALGAVLSARMERHPE</sequence>
<proteinExistence type="predicted"/>
<feature type="transmembrane region" description="Helical" evidence="5">
    <location>
        <begin position="344"/>
        <end position="364"/>
    </location>
</feature>
<dbReference type="InterPro" id="IPR036259">
    <property type="entry name" value="MFS_trans_sf"/>
</dbReference>
<feature type="transmembrane region" description="Helical" evidence="5">
    <location>
        <begin position="313"/>
        <end position="332"/>
    </location>
</feature>
<dbReference type="GO" id="GO:0022857">
    <property type="term" value="F:transmembrane transporter activity"/>
    <property type="evidence" value="ECO:0007669"/>
    <property type="project" value="InterPro"/>
</dbReference>
<dbReference type="PROSITE" id="PS50850">
    <property type="entry name" value="MFS"/>
    <property type="match status" value="1"/>
</dbReference>
<feature type="transmembrane region" description="Helical" evidence="5">
    <location>
        <begin position="214"/>
        <end position="233"/>
    </location>
</feature>
<gene>
    <name evidence="7" type="ORF">GL58_23860</name>
</gene>
<dbReference type="InterPro" id="IPR011701">
    <property type="entry name" value="MFS"/>
</dbReference>
<feature type="transmembrane region" description="Helical" evidence="5">
    <location>
        <begin position="119"/>
        <end position="140"/>
    </location>
</feature>
<evidence type="ECO:0000259" key="6">
    <source>
        <dbReference type="PROSITE" id="PS50850"/>
    </source>
</evidence>
<dbReference type="PANTHER" id="PTHR23501:SF154">
    <property type="entry name" value="MULTIDRUG-EFFLUX TRANSPORTER RV1634-RELATED"/>
    <property type="match status" value="1"/>
</dbReference>
<evidence type="ECO:0000256" key="1">
    <source>
        <dbReference type="ARBA" id="ARBA00004141"/>
    </source>
</evidence>
<dbReference type="PRINTS" id="PR01035">
    <property type="entry name" value="TCRTETA"/>
</dbReference>
<dbReference type="InterPro" id="IPR001958">
    <property type="entry name" value="Tet-R_TetA/multi-R_MdtG-like"/>
</dbReference>
<keyword evidence="2 5" id="KW-0812">Transmembrane</keyword>
<comment type="caution">
    <text evidence="7">The sequence shown here is derived from an EMBL/GenBank/DDBJ whole genome shotgun (WGS) entry which is preliminary data.</text>
</comment>
<dbReference type="InterPro" id="IPR020846">
    <property type="entry name" value="MFS_dom"/>
</dbReference>
<feature type="transmembrane region" description="Helical" evidence="5">
    <location>
        <begin position="278"/>
        <end position="301"/>
    </location>
</feature>
<name>A0A0L7N235_COMTE</name>
<dbReference type="Pfam" id="PF07690">
    <property type="entry name" value="MFS_1"/>
    <property type="match status" value="1"/>
</dbReference>
<reference evidence="8" key="1">
    <citation type="submission" date="2014-06" db="EMBL/GenBank/DDBJ databases">
        <title>Draft genome sequence of C. testosteroni WDL7.</title>
        <authorList>
            <person name="Wu Y."/>
            <person name="Seshan H."/>
            <person name="Arumugam K."/>
        </authorList>
    </citation>
    <scope>NUCLEOTIDE SEQUENCE [LARGE SCALE GENOMIC DNA]</scope>
    <source>
        <strain evidence="8">WDL7</strain>
    </source>
</reference>
<dbReference type="EMBL" id="JNVD01000008">
    <property type="protein sequence ID" value="KOC28274.1"/>
    <property type="molecule type" value="Genomic_DNA"/>
</dbReference>
<feature type="domain" description="Major facilitator superfamily (MFS) profile" evidence="6">
    <location>
        <begin position="29"/>
        <end position="476"/>
    </location>
</feature>
<feature type="transmembrane region" description="Helical" evidence="5">
    <location>
        <begin position="419"/>
        <end position="440"/>
    </location>
</feature>
<feature type="transmembrane region" description="Helical" evidence="5">
    <location>
        <begin position="182"/>
        <end position="202"/>
    </location>
</feature>
<keyword evidence="4 5" id="KW-0472">Membrane</keyword>
<evidence type="ECO:0000313" key="7">
    <source>
        <dbReference type="EMBL" id="KOC28274.1"/>
    </source>
</evidence>
<feature type="transmembrane region" description="Helical" evidence="5">
    <location>
        <begin position="239"/>
        <end position="257"/>
    </location>
</feature>
<evidence type="ECO:0000256" key="3">
    <source>
        <dbReference type="ARBA" id="ARBA00022989"/>
    </source>
</evidence>